<dbReference type="PIRSF" id="PIRSF004923">
    <property type="entry name" value="RseC"/>
    <property type="match status" value="1"/>
</dbReference>
<protein>
    <submittedName>
        <fullName evidence="2">SoxR reducing system RseC family protein</fullName>
    </submittedName>
</protein>
<reference evidence="2 3" key="1">
    <citation type="journal article" date="2018" name="Int. J. Syst. Evol. Microbiol.">
        <title>Uliginosibacterium sediminicola sp. nov., isolated from freshwater sediment.</title>
        <authorList>
            <person name="Hwang W.M."/>
            <person name="Kim S.M."/>
            <person name="Kang K."/>
            <person name="Ahn T.Y."/>
        </authorList>
    </citation>
    <scope>NUCLEOTIDE SEQUENCE [LARGE SCALE GENOMIC DNA]</scope>
    <source>
        <strain evidence="2 3">M1-21</strain>
    </source>
</reference>
<dbReference type="Pfam" id="PF04246">
    <property type="entry name" value="RseC_MucC"/>
    <property type="match status" value="1"/>
</dbReference>
<dbReference type="InterPro" id="IPR026268">
    <property type="entry name" value="RseC"/>
</dbReference>
<keyword evidence="1" id="KW-1133">Transmembrane helix</keyword>
<sequence length="133" mass="13646">MSTAQARVVSIEAHSVKVSVAEQSACGGCRSKSACGVGTTREVPVDTPLLSRLQVGDQVEIQMPTGLTLRLVTLIYAPPIAGFMLGILLSSLASASDGQSLASGALGLAAGFVVTRLASRLANLQANPEIRIL</sequence>
<dbReference type="InterPro" id="IPR007359">
    <property type="entry name" value="SigmaE_reg_RseC_MucC"/>
</dbReference>
<dbReference type="PANTHER" id="PTHR35867">
    <property type="entry name" value="PROTEIN RSEC"/>
    <property type="match status" value="1"/>
</dbReference>
<evidence type="ECO:0000313" key="2">
    <source>
        <dbReference type="EMBL" id="MEN3070053.1"/>
    </source>
</evidence>
<proteinExistence type="predicted"/>
<comment type="caution">
    <text evidence="2">The sequence shown here is derived from an EMBL/GenBank/DDBJ whole genome shotgun (WGS) entry which is preliminary data.</text>
</comment>
<gene>
    <name evidence="2" type="ORF">ABDB84_16340</name>
</gene>
<evidence type="ECO:0000256" key="1">
    <source>
        <dbReference type="SAM" id="Phobius"/>
    </source>
</evidence>
<dbReference type="Proteomes" id="UP001410394">
    <property type="component" value="Unassembled WGS sequence"/>
</dbReference>
<name>A0ABU9Z208_9RHOO</name>
<evidence type="ECO:0000313" key="3">
    <source>
        <dbReference type="Proteomes" id="UP001410394"/>
    </source>
</evidence>
<dbReference type="EMBL" id="JBDIVE010000010">
    <property type="protein sequence ID" value="MEN3070053.1"/>
    <property type="molecule type" value="Genomic_DNA"/>
</dbReference>
<keyword evidence="3" id="KW-1185">Reference proteome</keyword>
<dbReference type="PANTHER" id="PTHR35867:SF1">
    <property type="entry name" value="PROTEIN RSEC"/>
    <property type="match status" value="1"/>
</dbReference>
<dbReference type="RefSeq" id="WP_345920829.1">
    <property type="nucleotide sequence ID" value="NZ_JBDIVE010000010.1"/>
</dbReference>
<organism evidence="2 3">
    <name type="scientific">Uliginosibacterium sediminicola</name>
    <dbReference type="NCBI Taxonomy" id="2024550"/>
    <lineage>
        <taxon>Bacteria</taxon>
        <taxon>Pseudomonadati</taxon>
        <taxon>Pseudomonadota</taxon>
        <taxon>Betaproteobacteria</taxon>
        <taxon>Rhodocyclales</taxon>
        <taxon>Zoogloeaceae</taxon>
        <taxon>Uliginosibacterium</taxon>
    </lineage>
</organism>
<feature type="transmembrane region" description="Helical" evidence="1">
    <location>
        <begin position="71"/>
        <end position="93"/>
    </location>
</feature>
<keyword evidence="1" id="KW-0812">Transmembrane</keyword>
<accession>A0ABU9Z208</accession>
<keyword evidence="1" id="KW-0472">Membrane</keyword>